<keyword evidence="1" id="KW-1133">Transmembrane helix</keyword>
<gene>
    <name evidence="2" type="ORF">EURHEDRAFT_412204</name>
</gene>
<keyword evidence="1" id="KW-0812">Transmembrane</keyword>
<protein>
    <submittedName>
        <fullName evidence="2">Uncharacterized protein</fullName>
    </submittedName>
</protein>
<dbReference type="HOGENOM" id="CLU_2061022_0_0_1"/>
<evidence type="ECO:0000313" key="2">
    <source>
        <dbReference type="EMBL" id="EYE95385.1"/>
    </source>
</evidence>
<accession>A0A017SGG2</accession>
<dbReference type="OrthoDB" id="10329696at2759"/>
<dbReference type="GeneID" id="63696966"/>
<name>A0A017SGG2_ASPRC</name>
<proteinExistence type="predicted"/>
<feature type="transmembrane region" description="Helical" evidence="1">
    <location>
        <begin position="36"/>
        <end position="59"/>
    </location>
</feature>
<evidence type="ECO:0000256" key="1">
    <source>
        <dbReference type="SAM" id="Phobius"/>
    </source>
</evidence>
<evidence type="ECO:0000313" key="3">
    <source>
        <dbReference type="Proteomes" id="UP000019804"/>
    </source>
</evidence>
<keyword evidence="3" id="KW-1185">Reference proteome</keyword>
<dbReference type="AlphaFoldDB" id="A0A017SGG2"/>
<dbReference type="RefSeq" id="XP_040639073.1">
    <property type="nucleotide sequence ID" value="XM_040781842.1"/>
</dbReference>
<feature type="transmembrane region" description="Helical" evidence="1">
    <location>
        <begin position="6"/>
        <end position="24"/>
    </location>
</feature>
<keyword evidence="1" id="KW-0472">Membrane</keyword>
<dbReference type="Proteomes" id="UP000019804">
    <property type="component" value="Unassembled WGS sequence"/>
</dbReference>
<organism evidence="2 3">
    <name type="scientific">Aspergillus ruber (strain CBS 135680)</name>
    <dbReference type="NCBI Taxonomy" id="1388766"/>
    <lineage>
        <taxon>Eukaryota</taxon>
        <taxon>Fungi</taxon>
        <taxon>Dikarya</taxon>
        <taxon>Ascomycota</taxon>
        <taxon>Pezizomycotina</taxon>
        <taxon>Eurotiomycetes</taxon>
        <taxon>Eurotiomycetidae</taxon>
        <taxon>Eurotiales</taxon>
        <taxon>Aspergillaceae</taxon>
        <taxon>Aspergillus</taxon>
        <taxon>Aspergillus subgen. Aspergillus</taxon>
    </lineage>
</organism>
<sequence>MSNLNNFARIYALSMFLLVFMFFIHSLAFRLSSLRCATIAAVALMVYHTFMVTEAYHYAVQMRWSWASMRVLIQDGTHCVFFLIAAVDIIRDSGKSVFYYAYGEKKGSISLLRIHTSPR</sequence>
<reference evidence="3" key="1">
    <citation type="journal article" date="2014" name="Nat. Commun.">
        <title>Genomic adaptations of the halophilic Dead Sea filamentous fungus Eurotium rubrum.</title>
        <authorList>
            <person name="Kis-Papo T."/>
            <person name="Weig A.R."/>
            <person name="Riley R."/>
            <person name="Persoh D."/>
            <person name="Salamov A."/>
            <person name="Sun H."/>
            <person name="Lipzen A."/>
            <person name="Wasser S.P."/>
            <person name="Rambold G."/>
            <person name="Grigoriev I.V."/>
            <person name="Nevo E."/>
        </authorList>
    </citation>
    <scope>NUCLEOTIDE SEQUENCE [LARGE SCALE GENOMIC DNA]</scope>
    <source>
        <strain evidence="3">CBS 135680</strain>
    </source>
</reference>
<dbReference type="EMBL" id="KK088422">
    <property type="protein sequence ID" value="EYE95385.1"/>
    <property type="molecule type" value="Genomic_DNA"/>
</dbReference>